<dbReference type="Gene3D" id="3.40.50.12660">
    <property type="match status" value="1"/>
</dbReference>
<feature type="compositionally biased region" description="Polar residues" evidence="2">
    <location>
        <begin position="11"/>
        <end position="21"/>
    </location>
</feature>
<feature type="region of interest" description="Disordered" evidence="2">
    <location>
        <begin position="146"/>
        <end position="171"/>
    </location>
</feature>
<dbReference type="InterPro" id="IPR027417">
    <property type="entry name" value="P-loop_NTPase"/>
</dbReference>
<dbReference type="InterPro" id="IPR050452">
    <property type="entry name" value="Metacaspase"/>
</dbReference>
<feature type="compositionally biased region" description="Basic and acidic residues" evidence="2">
    <location>
        <begin position="149"/>
        <end position="168"/>
    </location>
</feature>
<organism evidence="3 4">
    <name type="scientific">Durusdinium trenchii</name>
    <dbReference type="NCBI Taxonomy" id="1381693"/>
    <lineage>
        <taxon>Eukaryota</taxon>
        <taxon>Sar</taxon>
        <taxon>Alveolata</taxon>
        <taxon>Dinophyceae</taxon>
        <taxon>Suessiales</taxon>
        <taxon>Symbiodiniaceae</taxon>
        <taxon>Durusdinium</taxon>
    </lineage>
</organism>
<dbReference type="SUPFAM" id="SSF52540">
    <property type="entry name" value="P-loop containing nucleoside triphosphate hydrolases"/>
    <property type="match status" value="1"/>
</dbReference>
<evidence type="ECO:0000256" key="1">
    <source>
        <dbReference type="ARBA" id="ARBA00009005"/>
    </source>
</evidence>
<name>A0ABP0IXE1_9DINO</name>
<gene>
    <name evidence="3" type="ORF">SCF082_LOCUS9154</name>
</gene>
<reference evidence="3 4" key="1">
    <citation type="submission" date="2024-02" db="EMBL/GenBank/DDBJ databases">
        <authorList>
            <person name="Chen Y."/>
            <person name="Shah S."/>
            <person name="Dougan E. K."/>
            <person name="Thang M."/>
            <person name="Chan C."/>
        </authorList>
    </citation>
    <scope>NUCLEOTIDE SEQUENCE [LARGE SCALE GENOMIC DNA]</scope>
</reference>
<feature type="compositionally biased region" description="Basic and acidic residues" evidence="2">
    <location>
        <begin position="566"/>
        <end position="578"/>
    </location>
</feature>
<sequence>MLRPSLAAAVQWSSQTASRPTSEGMVGRVYSSGGKGPVGGYTYPYVAAAAVVPPATAPAHAPTTAVAPAPALAAPTAPEPPAADAREAERLRRELRKAEEKANFFRNQVLTLQQQIAAMSSPIMAQQDASQLPEELARLRQELNQTRQELSEERRQRKEAEQQLEHISRACGEPDAESALALLSRAQAQREELSGAQAQVEALQKQLSVTRQQLEERVLPDGPSWTSAVTVPALSFPELGTGMVVSEAFGIDFLDPKCPAGPKRALIVGCDYPQKPGTIRAGIIDAMQWYRFFQSRCGFTDKDMRLLADDASNVPVDSLNATRENLLRGLAWLVARSAPGDQLFFIFCGHGAQIPVQETPESRLCECALVPSDAIDGKENPRMVRDFEIHQALATLPSGVQVTMIVDGCHAGHPLDRLGDHRFHAVARGHVDYEKLRHHPVLPRFFELPDWKLQTASPMGLSLLRCQAVLFNACANHQFCVELPIDECKARGVFTYIFMSAILKAGVQASCGQILFEAKELTAQLRGRTLTWLRNSDQSKVYLLALAPRWDRHKLKVTSSNATWRDGDADHDHLDRPGHATMSTTSEPPAASVTASVTSTPWVGRTVRRGGWKEKAPKVVEVKKVVSKSKVPSVKEERKVLTGKLDGKDDADALRAAVIIVGAARSLLWNVVCSNIKTRLLDGLATPVTGQRRWKLDVFLFVSLGDDARPGKFVRSYQEEQIRPCAKLLQPVYMDFMAPKYEPPKHHNCSLGMEPSYSKRRDQARAYSQCKRLEIAFDSVFKDFEPNMSYKYSAIVRARPDAIYLTTVPPLSSFNLSRFTFSTGAVSDHWHVVGRGCPLVSPYCIHCQDHWPQQLETRCHVSPETAVLDSRVQLAVARERDVECGRWKVRLTKYAPQTYQRVRGMCDAEALKFLRVEDGPTLLSCPENRPFKECSVDWRGQRAVGHMRVRISVVMEVISWHDVSAVMLELQRFGQPFWGHFRRKKLKLPETSMMPYGLQIVDTPGMIDMPVKSESMAGGRGYNFLEVVRWFAKRADLILLLFDPDRPGTTGESLDVLTRSMAGLDHKFVIILNKVDQLDSSVDFARAYGTLGWALSKVIPRKDIPQIYTMYNAGVEQEHGNGAEEYFYVSMTGNGVRQHKLPLEAFRQKREEVVAEVLRARTRHWDNVITATEEPQGVFRSRGVGDGAFFFPCADVDTHCGLVMNNKNHTP</sequence>
<dbReference type="Proteomes" id="UP001642464">
    <property type="component" value="Unassembled WGS sequence"/>
</dbReference>
<feature type="region of interest" description="Disordered" evidence="2">
    <location>
        <begin position="566"/>
        <end position="596"/>
    </location>
</feature>
<accession>A0ABP0IXE1</accession>
<feature type="compositionally biased region" description="Polar residues" evidence="2">
    <location>
        <begin position="581"/>
        <end position="596"/>
    </location>
</feature>
<dbReference type="EMBL" id="CAXAMM010005291">
    <property type="protein sequence ID" value="CAK9006739.1"/>
    <property type="molecule type" value="Genomic_DNA"/>
</dbReference>
<feature type="region of interest" description="Disordered" evidence="2">
    <location>
        <begin position="1"/>
        <end position="25"/>
    </location>
</feature>
<comment type="similarity">
    <text evidence="1">Belongs to the peptidase C14B family.</text>
</comment>
<comment type="caution">
    <text evidence="3">The sequence shown here is derived from an EMBL/GenBank/DDBJ whole genome shotgun (WGS) entry which is preliminary data.</text>
</comment>
<evidence type="ECO:0000256" key="2">
    <source>
        <dbReference type="SAM" id="MobiDB-lite"/>
    </source>
</evidence>
<evidence type="ECO:0000313" key="4">
    <source>
        <dbReference type="Proteomes" id="UP001642464"/>
    </source>
</evidence>
<keyword evidence="4" id="KW-1185">Reference proteome</keyword>
<dbReference type="PANTHER" id="PTHR48104:SF30">
    <property type="entry name" value="METACASPASE-1"/>
    <property type="match status" value="1"/>
</dbReference>
<dbReference type="PANTHER" id="PTHR48104">
    <property type="entry name" value="METACASPASE-4"/>
    <property type="match status" value="1"/>
</dbReference>
<dbReference type="Gene3D" id="3.40.50.300">
    <property type="entry name" value="P-loop containing nucleotide triphosphate hydrolases"/>
    <property type="match status" value="1"/>
</dbReference>
<evidence type="ECO:0000313" key="3">
    <source>
        <dbReference type="EMBL" id="CAK9006739.1"/>
    </source>
</evidence>
<protein>
    <submittedName>
        <fullName evidence="3">Metacaspase-1A</fullName>
    </submittedName>
</protein>
<proteinExistence type="inferred from homology"/>